<dbReference type="InterPro" id="IPR008317">
    <property type="entry name" value="UCP030561"/>
</dbReference>
<dbReference type="AlphaFoldDB" id="A0A841HZ17"/>
<dbReference type="RefSeq" id="WP_183984295.1">
    <property type="nucleotide sequence ID" value="NZ_JACHHG010000002.1"/>
</dbReference>
<protein>
    <recommendedName>
        <fullName evidence="1">SnoaL-like domain-containing protein</fullName>
    </recommendedName>
</protein>
<dbReference type="Gene3D" id="3.10.450.50">
    <property type="match status" value="1"/>
</dbReference>
<dbReference type="EMBL" id="JACHHG010000002">
    <property type="protein sequence ID" value="MBB6097142.1"/>
    <property type="molecule type" value="Genomic_DNA"/>
</dbReference>
<dbReference type="InterPro" id="IPR037401">
    <property type="entry name" value="SnoaL-like"/>
</dbReference>
<organism evidence="2 3">
    <name type="scientific">Deinobacterium chartae</name>
    <dbReference type="NCBI Taxonomy" id="521158"/>
    <lineage>
        <taxon>Bacteria</taxon>
        <taxon>Thermotogati</taxon>
        <taxon>Deinococcota</taxon>
        <taxon>Deinococci</taxon>
        <taxon>Deinococcales</taxon>
        <taxon>Deinococcaceae</taxon>
        <taxon>Deinobacterium</taxon>
    </lineage>
</organism>
<reference evidence="2 3" key="1">
    <citation type="submission" date="2020-08" db="EMBL/GenBank/DDBJ databases">
        <title>Genomic Encyclopedia of Type Strains, Phase IV (KMG-IV): sequencing the most valuable type-strain genomes for metagenomic binning, comparative biology and taxonomic classification.</title>
        <authorList>
            <person name="Goeker M."/>
        </authorList>
    </citation>
    <scope>NUCLEOTIDE SEQUENCE [LARGE SCALE GENOMIC DNA]</scope>
    <source>
        <strain evidence="2 3">DSM 21458</strain>
    </source>
</reference>
<sequence length="113" mass="12878">MTVSAIERPVQAQLEAYNARDIDRFAAQYTEDVEIFRLPATEPFVRGRAQVHAEWGATFARHPALHCRLRARTVQGNFVVDHEEVSGLRDDLVQVTAIYQVEGGLIRRVWFLG</sequence>
<dbReference type="SUPFAM" id="SSF54427">
    <property type="entry name" value="NTF2-like"/>
    <property type="match status" value="1"/>
</dbReference>
<comment type="caution">
    <text evidence="2">The sequence shown here is derived from an EMBL/GenBank/DDBJ whole genome shotgun (WGS) entry which is preliminary data.</text>
</comment>
<dbReference type="InterPro" id="IPR032710">
    <property type="entry name" value="NTF2-like_dom_sf"/>
</dbReference>
<name>A0A841HZ17_9DEIO</name>
<accession>A0A841HZ17</accession>
<evidence type="ECO:0000313" key="3">
    <source>
        <dbReference type="Proteomes" id="UP000569951"/>
    </source>
</evidence>
<evidence type="ECO:0000259" key="1">
    <source>
        <dbReference type="Pfam" id="PF12680"/>
    </source>
</evidence>
<evidence type="ECO:0000313" key="2">
    <source>
        <dbReference type="EMBL" id="MBB6097142.1"/>
    </source>
</evidence>
<gene>
    <name evidence="2" type="ORF">HNR42_000556</name>
</gene>
<dbReference type="Pfam" id="PF12680">
    <property type="entry name" value="SnoaL_2"/>
    <property type="match status" value="1"/>
</dbReference>
<feature type="domain" description="SnoaL-like" evidence="1">
    <location>
        <begin position="10"/>
        <end position="108"/>
    </location>
</feature>
<proteinExistence type="predicted"/>
<keyword evidence="3" id="KW-1185">Reference proteome</keyword>
<dbReference type="Proteomes" id="UP000569951">
    <property type="component" value="Unassembled WGS sequence"/>
</dbReference>
<dbReference type="PIRSF" id="PIRSF030561">
    <property type="entry name" value="UCP030561"/>
    <property type="match status" value="1"/>
</dbReference>